<sequence length="180" mass="21120">MGGCKGDESTFSAEVFDPKTQTWEPLPDPGVELWFSLIKKLETKSGIFLLRSNNNNFFFILLKKCRWEVYRANFGESISKIAEVWYSYDQRECWWYDTKCRKWRLVRGLTEHCRHFSRELGVEIGSYGGKLVIFWVGPALYPFLGTSRIWCAVILLKKHCGRYNEVWGQVEWADIMLTAP</sequence>
<dbReference type="Proteomes" id="UP000264353">
    <property type="component" value="Chromosome A1"/>
</dbReference>
<accession>A0A398AS41</accession>
<dbReference type="PANTHER" id="PTHR24414:SF68">
    <property type="entry name" value="GALACTOSE OXIDASE_KELCH REPEAT SUPERFAMILY PROTEIN-RELATED"/>
    <property type="match status" value="1"/>
</dbReference>
<dbReference type="Pfam" id="PF25210">
    <property type="entry name" value="Kelch_FKB95"/>
    <property type="match status" value="1"/>
</dbReference>
<gene>
    <name evidence="2" type="ORF">BRARA_A01032</name>
</gene>
<dbReference type="InterPro" id="IPR057499">
    <property type="entry name" value="Kelch_FKB95"/>
</dbReference>
<dbReference type="EMBL" id="CM010628">
    <property type="protein sequence ID" value="RID78183.1"/>
    <property type="molecule type" value="Genomic_DNA"/>
</dbReference>
<dbReference type="AlphaFoldDB" id="A0A398AS41"/>
<reference evidence="2 3" key="1">
    <citation type="submission" date="2018-06" db="EMBL/GenBank/DDBJ databases">
        <title>WGS assembly of Brassica rapa FPsc.</title>
        <authorList>
            <person name="Bowman J."/>
            <person name="Kohchi T."/>
            <person name="Yamato K."/>
            <person name="Jenkins J."/>
            <person name="Shu S."/>
            <person name="Ishizaki K."/>
            <person name="Yamaoka S."/>
            <person name="Nishihama R."/>
            <person name="Nakamura Y."/>
            <person name="Berger F."/>
            <person name="Adam C."/>
            <person name="Aki S."/>
            <person name="Althoff F."/>
            <person name="Araki T."/>
            <person name="Arteaga-Vazquez M."/>
            <person name="Balasubrmanian S."/>
            <person name="Bauer D."/>
            <person name="Boehm C."/>
            <person name="Briginshaw L."/>
            <person name="Caballero-Perez J."/>
            <person name="Catarino B."/>
            <person name="Chen F."/>
            <person name="Chiyoda S."/>
            <person name="Chovatia M."/>
            <person name="Davies K."/>
            <person name="Delmans M."/>
            <person name="Demura T."/>
            <person name="Dierschke T."/>
            <person name="Dolan L."/>
            <person name="Dorantes-Acosta A."/>
            <person name="Eklund D."/>
            <person name="Florent S."/>
            <person name="Flores-Sandoval E."/>
            <person name="Fujiyama A."/>
            <person name="Fukuzawa H."/>
            <person name="Galik B."/>
            <person name="Grimanelli D."/>
            <person name="Grimwood J."/>
            <person name="Grossniklaus U."/>
            <person name="Hamada T."/>
            <person name="Haseloff J."/>
            <person name="Hetherington A."/>
            <person name="Higo A."/>
            <person name="Hirakawa Y."/>
            <person name="Hundley H."/>
            <person name="Ikeda Y."/>
            <person name="Inoue K."/>
            <person name="Inoue S."/>
            <person name="Ishida S."/>
            <person name="Jia Q."/>
            <person name="Kakita M."/>
            <person name="Kanazawa T."/>
            <person name="Kawai Y."/>
            <person name="Kawashima T."/>
            <person name="Kennedy M."/>
            <person name="Kinose K."/>
            <person name="Kinoshita T."/>
            <person name="Kohara Y."/>
            <person name="Koide E."/>
            <person name="Komatsu K."/>
            <person name="Kopischke S."/>
            <person name="Kubo M."/>
            <person name="Kyozuka J."/>
            <person name="Lagercrantz U."/>
            <person name="Lin S."/>
            <person name="Lindquist E."/>
            <person name="Lipzen A."/>
            <person name="Lu C."/>
            <person name="Luna E."/>
            <person name="Martienssen R."/>
            <person name="Minamino N."/>
            <person name="Mizutani M."/>
            <person name="Mizutani M."/>
            <person name="Mochizuki N."/>
            <person name="Monte I."/>
            <person name="Mosher R."/>
            <person name="Nagasaki H."/>
            <person name="Nakagami H."/>
            <person name="Naramoto S."/>
            <person name="Nishitani K."/>
            <person name="Ohtani M."/>
            <person name="Okamoto T."/>
            <person name="Okumura M."/>
            <person name="Phillips J."/>
            <person name="Pollak B."/>
            <person name="Reinders A."/>
            <person name="Roevekamp M."/>
            <person name="Sano R."/>
            <person name="Sawa S."/>
            <person name="Schmid M."/>
            <person name="Shirakawa M."/>
            <person name="Solano R."/>
            <person name="Spunde A."/>
            <person name="Suetsugu N."/>
            <person name="Sugano S."/>
            <person name="Sugiyama A."/>
            <person name="Sun R."/>
            <person name="Suzuki Y."/>
            <person name="Takenaka M."/>
            <person name="Takezawa D."/>
            <person name="Tomogane H."/>
            <person name="Tsuzuki M."/>
            <person name="Ueda T."/>
            <person name="Umeda M."/>
            <person name="Ward J."/>
            <person name="Watanabe Y."/>
            <person name="Yazaki K."/>
            <person name="Yokoyama R."/>
            <person name="Yoshitake Y."/>
            <person name="Yotsui I."/>
            <person name="Zachgo S."/>
            <person name="Schmutz J."/>
        </authorList>
    </citation>
    <scope>NUCLEOTIDE SEQUENCE [LARGE SCALE GENOMIC DNA]</scope>
    <source>
        <strain evidence="3">cv. B-3</strain>
    </source>
</reference>
<dbReference type="SUPFAM" id="SSF117281">
    <property type="entry name" value="Kelch motif"/>
    <property type="match status" value="1"/>
</dbReference>
<feature type="domain" description="FKB95-like N-terminal Kelch" evidence="1">
    <location>
        <begin position="1"/>
        <end position="177"/>
    </location>
</feature>
<evidence type="ECO:0000313" key="3">
    <source>
        <dbReference type="Proteomes" id="UP000264353"/>
    </source>
</evidence>
<name>A0A398AS41_BRACM</name>
<organism evidence="2 3">
    <name type="scientific">Brassica campestris</name>
    <name type="common">Field mustard</name>
    <dbReference type="NCBI Taxonomy" id="3711"/>
    <lineage>
        <taxon>Eukaryota</taxon>
        <taxon>Viridiplantae</taxon>
        <taxon>Streptophyta</taxon>
        <taxon>Embryophyta</taxon>
        <taxon>Tracheophyta</taxon>
        <taxon>Spermatophyta</taxon>
        <taxon>Magnoliopsida</taxon>
        <taxon>eudicotyledons</taxon>
        <taxon>Gunneridae</taxon>
        <taxon>Pentapetalae</taxon>
        <taxon>rosids</taxon>
        <taxon>malvids</taxon>
        <taxon>Brassicales</taxon>
        <taxon>Brassicaceae</taxon>
        <taxon>Brassiceae</taxon>
        <taxon>Brassica</taxon>
    </lineage>
</organism>
<evidence type="ECO:0000259" key="1">
    <source>
        <dbReference type="Pfam" id="PF25210"/>
    </source>
</evidence>
<evidence type="ECO:0000313" key="2">
    <source>
        <dbReference type="EMBL" id="RID78183.1"/>
    </source>
</evidence>
<dbReference type="Gene3D" id="2.120.10.80">
    <property type="entry name" value="Kelch-type beta propeller"/>
    <property type="match status" value="1"/>
</dbReference>
<dbReference type="InterPro" id="IPR050354">
    <property type="entry name" value="F-box/kelch-repeat_ARATH"/>
</dbReference>
<protein>
    <recommendedName>
        <fullName evidence="1">FKB95-like N-terminal Kelch domain-containing protein</fullName>
    </recommendedName>
</protein>
<dbReference type="InterPro" id="IPR015915">
    <property type="entry name" value="Kelch-typ_b-propeller"/>
</dbReference>
<proteinExistence type="predicted"/>
<dbReference type="PANTHER" id="PTHR24414">
    <property type="entry name" value="F-BOX/KELCH-REPEAT PROTEIN SKIP4"/>
    <property type="match status" value="1"/>
</dbReference>